<organism evidence="2 3">
    <name type="scientific">Actibacterium pelagium</name>
    <dbReference type="NCBI Taxonomy" id="2029103"/>
    <lineage>
        <taxon>Bacteria</taxon>
        <taxon>Pseudomonadati</taxon>
        <taxon>Pseudomonadota</taxon>
        <taxon>Alphaproteobacteria</taxon>
        <taxon>Rhodobacterales</taxon>
        <taxon>Roseobacteraceae</taxon>
        <taxon>Actibacterium</taxon>
    </lineage>
</organism>
<accession>A0A917EPI9</accession>
<proteinExistence type="predicted"/>
<feature type="signal peptide" evidence="1">
    <location>
        <begin position="1"/>
        <end position="33"/>
    </location>
</feature>
<sequence length="123" mass="14078">MMNARNRFAKFQATAQIFAIGLTSLLLTPPVIAETVEDYTAKVRGTVMDISLVRPLPAFVEIRLDKGFRNVDPKELQGRMQVAMNMLTDCNFEPSRIESSGRKFKLYVDNKCWYYPLLDARGR</sequence>
<keyword evidence="1" id="KW-0732">Signal</keyword>
<dbReference type="RefSeq" id="WP_095593890.1">
    <property type="nucleotide sequence ID" value="NZ_BMKN01000003.1"/>
</dbReference>
<dbReference type="EMBL" id="BMKN01000003">
    <property type="protein sequence ID" value="GGE62830.1"/>
    <property type="molecule type" value="Genomic_DNA"/>
</dbReference>
<evidence type="ECO:0000256" key="1">
    <source>
        <dbReference type="SAM" id="SignalP"/>
    </source>
</evidence>
<protein>
    <submittedName>
        <fullName evidence="2">Uncharacterized protein</fullName>
    </submittedName>
</protein>
<keyword evidence="3" id="KW-1185">Reference proteome</keyword>
<evidence type="ECO:0000313" key="2">
    <source>
        <dbReference type="EMBL" id="GGE62830.1"/>
    </source>
</evidence>
<gene>
    <name evidence="2" type="ORF">GCM10011517_33200</name>
</gene>
<dbReference type="Proteomes" id="UP000606730">
    <property type="component" value="Unassembled WGS sequence"/>
</dbReference>
<feature type="chain" id="PRO_5037504564" evidence="1">
    <location>
        <begin position="34"/>
        <end position="123"/>
    </location>
</feature>
<reference evidence="2" key="1">
    <citation type="journal article" date="2014" name="Int. J. Syst. Evol. Microbiol.">
        <title>Complete genome sequence of Corynebacterium casei LMG S-19264T (=DSM 44701T), isolated from a smear-ripened cheese.</title>
        <authorList>
            <consortium name="US DOE Joint Genome Institute (JGI-PGF)"/>
            <person name="Walter F."/>
            <person name="Albersmeier A."/>
            <person name="Kalinowski J."/>
            <person name="Ruckert C."/>
        </authorList>
    </citation>
    <scope>NUCLEOTIDE SEQUENCE</scope>
    <source>
        <strain evidence="2">CGMCC 1.16012</strain>
    </source>
</reference>
<evidence type="ECO:0000313" key="3">
    <source>
        <dbReference type="Proteomes" id="UP000606730"/>
    </source>
</evidence>
<dbReference type="AlphaFoldDB" id="A0A917EPI9"/>
<comment type="caution">
    <text evidence="2">The sequence shown here is derived from an EMBL/GenBank/DDBJ whole genome shotgun (WGS) entry which is preliminary data.</text>
</comment>
<name>A0A917EPI9_9RHOB</name>
<reference evidence="2" key="2">
    <citation type="submission" date="2020-09" db="EMBL/GenBank/DDBJ databases">
        <authorList>
            <person name="Sun Q."/>
            <person name="Zhou Y."/>
        </authorList>
    </citation>
    <scope>NUCLEOTIDE SEQUENCE</scope>
    <source>
        <strain evidence="2">CGMCC 1.16012</strain>
    </source>
</reference>